<keyword evidence="1" id="KW-1133">Transmembrane helix</keyword>
<accession>A0ABW6SGA1</accession>
<dbReference type="Pfam" id="PF03988">
    <property type="entry name" value="DUF347"/>
    <property type="match status" value="1"/>
</dbReference>
<keyword evidence="1" id="KW-0472">Membrane</keyword>
<gene>
    <name evidence="2" type="ORF">ACFYXQ_46995</name>
</gene>
<reference evidence="2 3" key="1">
    <citation type="submission" date="2024-10" db="EMBL/GenBank/DDBJ databases">
        <title>The Natural Products Discovery Center: Release of the First 8490 Sequenced Strains for Exploring Actinobacteria Biosynthetic Diversity.</title>
        <authorList>
            <person name="Kalkreuter E."/>
            <person name="Kautsar S.A."/>
            <person name="Yang D."/>
            <person name="Bader C.D."/>
            <person name="Teijaro C.N."/>
            <person name="Fluegel L."/>
            <person name="Davis C.M."/>
            <person name="Simpson J.R."/>
            <person name="Lauterbach L."/>
            <person name="Steele A.D."/>
            <person name="Gui C."/>
            <person name="Meng S."/>
            <person name="Li G."/>
            <person name="Viehrig K."/>
            <person name="Ye F."/>
            <person name="Su P."/>
            <person name="Kiefer A.F."/>
            <person name="Nichols A."/>
            <person name="Cepeda A.J."/>
            <person name="Yan W."/>
            <person name="Fan B."/>
            <person name="Jiang Y."/>
            <person name="Adhikari A."/>
            <person name="Zheng C.-J."/>
            <person name="Schuster L."/>
            <person name="Cowan T.M."/>
            <person name="Smanski M.J."/>
            <person name="Chevrette M.G."/>
            <person name="De Carvalho L.P.S."/>
            <person name="Shen B."/>
        </authorList>
    </citation>
    <scope>NUCLEOTIDE SEQUENCE [LARGE SCALE GENOMIC DNA]</scope>
    <source>
        <strain evidence="2 3">NPDC002593</strain>
    </source>
</reference>
<dbReference type="InterPro" id="IPR007136">
    <property type="entry name" value="DUF347"/>
</dbReference>
<evidence type="ECO:0000256" key="1">
    <source>
        <dbReference type="SAM" id="Phobius"/>
    </source>
</evidence>
<proteinExistence type="predicted"/>
<organism evidence="2 3">
    <name type="scientific">Nocardia jiangxiensis</name>
    <dbReference type="NCBI Taxonomy" id="282685"/>
    <lineage>
        <taxon>Bacteria</taxon>
        <taxon>Bacillati</taxon>
        <taxon>Actinomycetota</taxon>
        <taxon>Actinomycetes</taxon>
        <taxon>Mycobacteriales</taxon>
        <taxon>Nocardiaceae</taxon>
        <taxon>Nocardia</taxon>
    </lineage>
</organism>
<keyword evidence="1" id="KW-0812">Transmembrane</keyword>
<keyword evidence="3" id="KW-1185">Reference proteome</keyword>
<evidence type="ECO:0000313" key="2">
    <source>
        <dbReference type="EMBL" id="MFF3575295.1"/>
    </source>
</evidence>
<comment type="caution">
    <text evidence="2">The sequence shown here is derived from an EMBL/GenBank/DDBJ whole genome shotgun (WGS) entry which is preliminary data.</text>
</comment>
<dbReference type="Proteomes" id="UP001601992">
    <property type="component" value="Unassembled WGS sequence"/>
</dbReference>
<protein>
    <submittedName>
        <fullName evidence="2">Uncharacterized protein</fullName>
    </submittedName>
</protein>
<name>A0ABW6SGA1_9NOCA</name>
<dbReference type="EMBL" id="JBIAQY010000062">
    <property type="protein sequence ID" value="MFF3575295.1"/>
    <property type="molecule type" value="Genomic_DNA"/>
</dbReference>
<feature type="non-terminal residue" evidence="2">
    <location>
        <position position="67"/>
    </location>
</feature>
<feature type="transmembrane region" description="Helical" evidence="1">
    <location>
        <begin position="45"/>
        <end position="64"/>
    </location>
</feature>
<sequence length="67" mass="7453">MTVQARDLVTRYKLPQITVMFWVLKIAATTLGETGGDMISQTLKLGYVDATLLFLAILVVSLLIQLR</sequence>
<evidence type="ECO:0000313" key="3">
    <source>
        <dbReference type="Proteomes" id="UP001601992"/>
    </source>
</evidence>